<sequence length="186" mass="20725">MPDIALIGQRTLLFEKLFQDVGASYQFLSPNILGSPFLPQYKMVMIPSGFANPDYSQILPGLERMKSNIERFVMNGGVLTVFGPLVPEHDFDWLPLPLKYKCEMSTQSVNPSEGDCSCLICTTNPECDGYLIPGEGFETVIKDDKGRAILVMARHGEGLIVVTTVHEFPAAEYIRWALELARPARI</sequence>
<gene>
    <name evidence="1" type="ORF">ASZ90_013096</name>
</gene>
<reference evidence="1" key="1">
    <citation type="journal article" date="2015" name="Proc. Natl. Acad. Sci. U.S.A.">
        <title>Networks of energetic and metabolic interactions define dynamics in microbial communities.</title>
        <authorList>
            <person name="Embree M."/>
            <person name="Liu J.K."/>
            <person name="Al-Bassam M.M."/>
            <person name="Zengler K."/>
        </authorList>
    </citation>
    <scope>NUCLEOTIDE SEQUENCE</scope>
</reference>
<accession>A0A0W8F9E4</accession>
<dbReference type="EMBL" id="LNQE01001457">
    <property type="protein sequence ID" value="KUG17218.1"/>
    <property type="molecule type" value="Genomic_DNA"/>
</dbReference>
<name>A0A0W8F9E4_9ZZZZ</name>
<dbReference type="AlphaFoldDB" id="A0A0W8F9E4"/>
<evidence type="ECO:0000313" key="1">
    <source>
        <dbReference type="EMBL" id="KUG17218.1"/>
    </source>
</evidence>
<comment type="caution">
    <text evidence="1">The sequence shown here is derived from an EMBL/GenBank/DDBJ whole genome shotgun (WGS) entry which is preliminary data.</text>
</comment>
<organism evidence="1">
    <name type="scientific">hydrocarbon metagenome</name>
    <dbReference type="NCBI Taxonomy" id="938273"/>
    <lineage>
        <taxon>unclassified sequences</taxon>
        <taxon>metagenomes</taxon>
        <taxon>ecological metagenomes</taxon>
    </lineage>
</organism>
<protein>
    <submittedName>
        <fullName evidence="1">Uncharacterized protein</fullName>
    </submittedName>
</protein>
<proteinExistence type="predicted"/>